<comment type="caution">
    <text evidence="1">The sequence shown here is derived from an EMBL/GenBank/DDBJ whole genome shotgun (WGS) entry which is preliminary data.</text>
</comment>
<organism evidence="1 2">
    <name type="scientific">Platanthera guangdongensis</name>
    <dbReference type="NCBI Taxonomy" id="2320717"/>
    <lineage>
        <taxon>Eukaryota</taxon>
        <taxon>Viridiplantae</taxon>
        <taxon>Streptophyta</taxon>
        <taxon>Embryophyta</taxon>
        <taxon>Tracheophyta</taxon>
        <taxon>Spermatophyta</taxon>
        <taxon>Magnoliopsida</taxon>
        <taxon>Liliopsida</taxon>
        <taxon>Asparagales</taxon>
        <taxon>Orchidaceae</taxon>
        <taxon>Orchidoideae</taxon>
        <taxon>Orchideae</taxon>
        <taxon>Orchidinae</taxon>
        <taxon>Platanthera</taxon>
    </lineage>
</organism>
<dbReference type="PANTHER" id="PTHR47718:SF17">
    <property type="entry name" value="PROTEIN FAR1-RELATED SEQUENCE 5-LIKE"/>
    <property type="match status" value="1"/>
</dbReference>
<keyword evidence="2" id="KW-1185">Reference proteome</keyword>
<accession>A0ABR2N5I0</accession>
<evidence type="ECO:0000313" key="1">
    <source>
        <dbReference type="EMBL" id="KAK8971388.1"/>
    </source>
</evidence>
<name>A0ABR2N5I0_9ASPA</name>
<reference evidence="1 2" key="1">
    <citation type="journal article" date="2022" name="Nat. Plants">
        <title>Genomes of leafy and leafless Platanthera orchids illuminate the evolution of mycoheterotrophy.</title>
        <authorList>
            <person name="Li M.H."/>
            <person name="Liu K.W."/>
            <person name="Li Z."/>
            <person name="Lu H.C."/>
            <person name="Ye Q.L."/>
            <person name="Zhang D."/>
            <person name="Wang J.Y."/>
            <person name="Li Y.F."/>
            <person name="Zhong Z.M."/>
            <person name="Liu X."/>
            <person name="Yu X."/>
            <person name="Liu D.K."/>
            <person name="Tu X.D."/>
            <person name="Liu B."/>
            <person name="Hao Y."/>
            <person name="Liao X.Y."/>
            <person name="Jiang Y.T."/>
            <person name="Sun W.H."/>
            <person name="Chen J."/>
            <person name="Chen Y.Q."/>
            <person name="Ai Y."/>
            <person name="Zhai J.W."/>
            <person name="Wu S.S."/>
            <person name="Zhou Z."/>
            <person name="Hsiao Y.Y."/>
            <person name="Wu W.L."/>
            <person name="Chen Y.Y."/>
            <person name="Lin Y.F."/>
            <person name="Hsu J.L."/>
            <person name="Li C.Y."/>
            <person name="Wang Z.W."/>
            <person name="Zhao X."/>
            <person name="Zhong W.Y."/>
            <person name="Ma X.K."/>
            <person name="Ma L."/>
            <person name="Huang J."/>
            <person name="Chen G.Z."/>
            <person name="Huang M.Z."/>
            <person name="Huang L."/>
            <person name="Peng D.H."/>
            <person name="Luo Y.B."/>
            <person name="Zou S.Q."/>
            <person name="Chen S.P."/>
            <person name="Lan S."/>
            <person name="Tsai W.C."/>
            <person name="Van de Peer Y."/>
            <person name="Liu Z.J."/>
        </authorList>
    </citation>
    <scope>NUCLEOTIDE SEQUENCE [LARGE SCALE GENOMIC DNA]</scope>
    <source>
        <strain evidence="1">Lor288</strain>
    </source>
</reference>
<dbReference type="EMBL" id="JBBWWR010000001">
    <property type="protein sequence ID" value="KAK8971388.1"/>
    <property type="molecule type" value="Genomic_DNA"/>
</dbReference>
<gene>
    <name evidence="1" type="ORF">KSP40_PGU017340</name>
</gene>
<proteinExistence type="predicted"/>
<evidence type="ECO:0000313" key="2">
    <source>
        <dbReference type="Proteomes" id="UP001412067"/>
    </source>
</evidence>
<dbReference type="Proteomes" id="UP001412067">
    <property type="component" value="Unassembled WGS sequence"/>
</dbReference>
<protein>
    <recommendedName>
        <fullName evidence="3">FAR1 domain-containing protein</fullName>
    </recommendedName>
</protein>
<evidence type="ECO:0008006" key="3">
    <source>
        <dbReference type="Google" id="ProtNLM"/>
    </source>
</evidence>
<dbReference type="PANTHER" id="PTHR47718">
    <property type="entry name" value="OS01G0519700 PROTEIN"/>
    <property type="match status" value="1"/>
</dbReference>
<sequence>MSRVYLRQSWIEESETLTKKYRKLETCMGCPSHIFFTTDTDDRNWTVTKFIEKHNYPLATENEQHLLRSHHNISKMQGSLIKNMTEAGVKQFMLTTFYLTKSVGSRMLVSLNLMPTTLCIGKRRH</sequence>